<dbReference type="AlphaFoldDB" id="A0A2L0UG65"/>
<evidence type="ECO:0000259" key="3">
    <source>
        <dbReference type="PROSITE" id="PS50977"/>
    </source>
</evidence>
<dbReference type="InterPro" id="IPR050109">
    <property type="entry name" value="HTH-type_TetR-like_transc_reg"/>
</dbReference>
<dbReference type="SUPFAM" id="SSF46689">
    <property type="entry name" value="Homeodomain-like"/>
    <property type="match status" value="1"/>
</dbReference>
<name>A0A2L0UG65_9MICC</name>
<dbReference type="GO" id="GO:0006355">
    <property type="term" value="P:regulation of DNA-templated transcription"/>
    <property type="evidence" value="ECO:0007669"/>
    <property type="project" value="UniProtKB-ARBA"/>
</dbReference>
<accession>A0A2L0UG65</accession>
<dbReference type="EMBL" id="CP024915">
    <property type="protein sequence ID" value="AUZ88245.1"/>
    <property type="molecule type" value="Genomic_DNA"/>
</dbReference>
<gene>
    <name evidence="4" type="ORF">CVO76_11800</name>
</gene>
<evidence type="ECO:0000256" key="1">
    <source>
        <dbReference type="ARBA" id="ARBA00023125"/>
    </source>
</evidence>
<dbReference type="RefSeq" id="WP_208739384.1">
    <property type="nucleotide sequence ID" value="NZ_CP024915.1"/>
</dbReference>
<evidence type="ECO:0000313" key="5">
    <source>
        <dbReference type="Proteomes" id="UP000239187"/>
    </source>
</evidence>
<feature type="domain" description="HTH tetR-type" evidence="3">
    <location>
        <begin position="5"/>
        <end position="65"/>
    </location>
</feature>
<sequence length="191" mass="20763">MGNSDATKKRILEAATEEFAHYGIAGARIDRIARLAQANKAQLYAYFGNKEQLFSAVLSERLRAIVDAVPIDGEDLPGYAVRLYDDYLAHPLVVKLAVWTRLERAPFGGLGPEIGTLDQAKFASIAAAQAKGLVDPGIPPAELFSLVIALSMAWSPVSTTVAASPDDDEEQHERRRHLISLAVRRLITPDA</sequence>
<dbReference type="InterPro" id="IPR001647">
    <property type="entry name" value="HTH_TetR"/>
</dbReference>
<dbReference type="PRINTS" id="PR00455">
    <property type="entry name" value="HTHTETR"/>
</dbReference>
<organism evidence="4 5">
    <name type="scientific">Arthrobacter agilis</name>
    <dbReference type="NCBI Taxonomy" id="37921"/>
    <lineage>
        <taxon>Bacteria</taxon>
        <taxon>Bacillati</taxon>
        <taxon>Actinomycetota</taxon>
        <taxon>Actinomycetes</taxon>
        <taxon>Micrococcales</taxon>
        <taxon>Micrococcaceae</taxon>
        <taxon>Arthrobacter</taxon>
    </lineage>
</organism>
<dbReference type="Proteomes" id="UP000239187">
    <property type="component" value="Chromosome"/>
</dbReference>
<proteinExistence type="predicted"/>
<keyword evidence="1 2" id="KW-0238">DNA-binding</keyword>
<dbReference type="PANTHER" id="PTHR30328:SF54">
    <property type="entry name" value="HTH-TYPE TRANSCRIPTIONAL REPRESSOR SCO4008"/>
    <property type="match status" value="1"/>
</dbReference>
<reference evidence="4 5" key="1">
    <citation type="submission" date="2017-11" db="EMBL/GenBank/DDBJ databases">
        <title>Draft genome of Arthrobacter agilis strain UMCV2, a plant growth-promoting rhizobacterium and biocontrol capacity of phytopathogenic fungi.</title>
        <authorList>
            <person name="Martinez-Camara R."/>
            <person name="Santoyo G."/>
            <person name="Moreno-Hagelsieb G."/>
            <person name="Valencia-Cantero E."/>
        </authorList>
    </citation>
    <scope>NUCLEOTIDE SEQUENCE [LARGE SCALE GENOMIC DNA]</scope>
    <source>
        <strain evidence="4 5">UMCV2</strain>
    </source>
</reference>
<dbReference type="Gene3D" id="1.10.357.10">
    <property type="entry name" value="Tetracycline Repressor, domain 2"/>
    <property type="match status" value="1"/>
</dbReference>
<evidence type="ECO:0000313" key="4">
    <source>
        <dbReference type="EMBL" id="AUZ88245.1"/>
    </source>
</evidence>
<evidence type="ECO:0000256" key="2">
    <source>
        <dbReference type="PROSITE-ProRule" id="PRU00335"/>
    </source>
</evidence>
<dbReference type="PROSITE" id="PS50977">
    <property type="entry name" value="HTH_TETR_2"/>
    <property type="match status" value="1"/>
</dbReference>
<dbReference type="InterPro" id="IPR041467">
    <property type="entry name" value="Sco4008_C"/>
</dbReference>
<dbReference type="PANTHER" id="PTHR30328">
    <property type="entry name" value="TRANSCRIPTIONAL REPRESSOR"/>
    <property type="match status" value="1"/>
</dbReference>
<dbReference type="GO" id="GO:0003677">
    <property type="term" value="F:DNA binding"/>
    <property type="evidence" value="ECO:0007669"/>
    <property type="project" value="UniProtKB-UniRule"/>
</dbReference>
<feature type="DNA-binding region" description="H-T-H motif" evidence="2">
    <location>
        <begin position="28"/>
        <end position="47"/>
    </location>
</feature>
<dbReference type="Pfam" id="PF00440">
    <property type="entry name" value="TetR_N"/>
    <property type="match status" value="1"/>
</dbReference>
<dbReference type="Pfam" id="PF17926">
    <property type="entry name" value="TetR_C_21"/>
    <property type="match status" value="1"/>
</dbReference>
<dbReference type="InterPro" id="IPR009057">
    <property type="entry name" value="Homeodomain-like_sf"/>
</dbReference>
<dbReference type="InterPro" id="IPR036271">
    <property type="entry name" value="Tet_transcr_reg_TetR-rel_C_sf"/>
</dbReference>
<protein>
    <submittedName>
        <fullName evidence="4">TetR family transcriptional regulator</fullName>
    </submittedName>
</protein>
<dbReference type="SUPFAM" id="SSF48498">
    <property type="entry name" value="Tetracyclin repressor-like, C-terminal domain"/>
    <property type="match status" value="1"/>
</dbReference>